<dbReference type="EMBL" id="LAZR01009666">
    <property type="protein sequence ID" value="KKM71303.1"/>
    <property type="molecule type" value="Genomic_DNA"/>
</dbReference>
<dbReference type="SUPFAM" id="SSF56176">
    <property type="entry name" value="FAD-binding/transporter-associated domain-like"/>
    <property type="match status" value="1"/>
</dbReference>
<dbReference type="InterPro" id="IPR016167">
    <property type="entry name" value="FAD-bd_PCMH_sub1"/>
</dbReference>
<accession>A0A0F9JNQ3</accession>
<dbReference type="Gene3D" id="3.30.43.10">
    <property type="entry name" value="Uridine Diphospho-n-acetylenolpyruvylglucosamine Reductase, domain 2"/>
    <property type="match status" value="1"/>
</dbReference>
<feature type="non-terminal residue" evidence="1">
    <location>
        <position position="93"/>
    </location>
</feature>
<gene>
    <name evidence="1" type="ORF">LCGC14_1431950</name>
</gene>
<evidence type="ECO:0000313" key="1">
    <source>
        <dbReference type="EMBL" id="KKM71303.1"/>
    </source>
</evidence>
<name>A0A0F9JNQ3_9ZZZZ</name>
<proteinExistence type="predicted"/>
<reference evidence="1" key="1">
    <citation type="journal article" date="2015" name="Nature">
        <title>Complex archaea that bridge the gap between prokaryotes and eukaryotes.</title>
        <authorList>
            <person name="Spang A."/>
            <person name="Saw J.H."/>
            <person name="Jorgensen S.L."/>
            <person name="Zaremba-Niedzwiedzka K."/>
            <person name="Martijn J."/>
            <person name="Lind A.E."/>
            <person name="van Eijk R."/>
            <person name="Schleper C."/>
            <person name="Guy L."/>
            <person name="Ettema T.J."/>
        </authorList>
    </citation>
    <scope>NUCLEOTIDE SEQUENCE</scope>
</reference>
<sequence>MDPTARQYNPVTLEIATELKTIVGDRYVVFGDPEKLAPYAHDEVAEEHYAHSAEALVRPESAEEIAAILKLANPELEVTVISGDGDLFAIGGN</sequence>
<organism evidence="1">
    <name type="scientific">marine sediment metagenome</name>
    <dbReference type="NCBI Taxonomy" id="412755"/>
    <lineage>
        <taxon>unclassified sequences</taxon>
        <taxon>metagenomes</taxon>
        <taxon>ecological metagenomes</taxon>
    </lineage>
</organism>
<protein>
    <submittedName>
        <fullName evidence="1">Uncharacterized protein</fullName>
    </submittedName>
</protein>
<comment type="caution">
    <text evidence="1">The sequence shown here is derived from an EMBL/GenBank/DDBJ whole genome shotgun (WGS) entry which is preliminary data.</text>
</comment>
<dbReference type="AlphaFoldDB" id="A0A0F9JNQ3"/>
<dbReference type="InterPro" id="IPR036318">
    <property type="entry name" value="FAD-bd_PCMH-like_sf"/>
</dbReference>
<dbReference type="GO" id="GO:0050660">
    <property type="term" value="F:flavin adenine dinucleotide binding"/>
    <property type="evidence" value="ECO:0007669"/>
    <property type="project" value="InterPro"/>
</dbReference>